<dbReference type="PROSITE" id="PS01180">
    <property type="entry name" value="CUB"/>
    <property type="match status" value="2"/>
</dbReference>
<dbReference type="VEuPathDB" id="VectorBase:BGLAX_051814"/>
<evidence type="ECO:0000313" key="7">
    <source>
        <dbReference type="EnsemblMetazoa" id="BGLB020003-PA"/>
    </source>
</evidence>
<evidence type="ECO:0000256" key="4">
    <source>
        <dbReference type="SAM" id="Phobius"/>
    </source>
</evidence>
<feature type="compositionally biased region" description="Basic and acidic residues" evidence="3">
    <location>
        <begin position="547"/>
        <end position="564"/>
    </location>
</feature>
<proteinExistence type="predicted"/>
<dbReference type="KEGG" id="bgt:106050621"/>
<keyword evidence="4" id="KW-0812">Transmembrane</keyword>
<dbReference type="SMART" id="SM00042">
    <property type="entry name" value="CUB"/>
    <property type="match status" value="2"/>
</dbReference>
<keyword evidence="4" id="KW-1133">Transmembrane helix</keyword>
<dbReference type="Gene3D" id="2.60.120.290">
    <property type="entry name" value="Spermadhesin, CUB domain"/>
    <property type="match status" value="2"/>
</dbReference>
<evidence type="ECO:0000256" key="1">
    <source>
        <dbReference type="ARBA" id="ARBA00023157"/>
    </source>
</evidence>
<evidence type="ECO:0000313" key="8">
    <source>
        <dbReference type="Proteomes" id="UP000076420"/>
    </source>
</evidence>
<evidence type="ECO:0000256" key="5">
    <source>
        <dbReference type="SAM" id="SignalP"/>
    </source>
</evidence>
<feature type="domain" description="CUB" evidence="6">
    <location>
        <begin position="179"/>
        <end position="288"/>
    </location>
</feature>
<comment type="caution">
    <text evidence="2">Lacks conserved residue(s) required for the propagation of feature annotation.</text>
</comment>
<protein>
    <recommendedName>
        <fullName evidence="6">CUB domain-containing protein</fullName>
    </recommendedName>
</protein>
<dbReference type="OrthoDB" id="6345439at2759"/>
<organism evidence="7 8">
    <name type="scientific">Biomphalaria glabrata</name>
    <name type="common">Bloodfluke planorb</name>
    <name type="synonym">Freshwater snail</name>
    <dbReference type="NCBI Taxonomy" id="6526"/>
    <lineage>
        <taxon>Eukaryota</taxon>
        <taxon>Metazoa</taxon>
        <taxon>Spiralia</taxon>
        <taxon>Lophotrochozoa</taxon>
        <taxon>Mollusca</taxon>
        <taxon>Gastropoda</taxon>
        <taxon>Heterobranchia</taxon>
        <taxon>Euthyneura</taxon>
        <taxon>Panpulmonata</taxon>
        <taxon>Hygrophila</taxon>
        <taxon>Lymnaeoidea</taxon>
        <taxon>Planorbidae</taxon>
        <taxon>Biomphalaria</taxon>
    </lineage>
</organism>
<reference evidence="7" key="1">
    <citation type="submission" date="2020-05" db="UniProtKB">
        <authorList>
            <consortium name="EnsemblMetazoa"/>
        </authorList>
    </citation>
    <scope>IDENTIFICATION</scope>
    <source>
        <strain evidence="7">BB02</strain>
    </source>
</reference>
<keyword evidence="5" id="KW-0732">Signal</keyword>
<dbReference type="SUPFAM" id="SSF49854">
    <property type="entry name" value="Spermadhesin, CUB domain"/>
    <property type="match status" value="2"/>
</dbReference>
<dbReference type="AlphaFoldDB" id="A0A2C9KIA5"/>
<dbReference type="Proteomes" id="UP000076420">
    <property type="component" value="Unassembled WGS sequence"/>
</dbReference>
<accession>A0A2C9KIA5</accession>
<feature type="transmembrane region" description="Helical" evidence="4">
    <location>
        <begin position="510"/>
        <end position="534"/>
    </location>
</feature>
<dbReference type="SUPFAM" id="SSF49265">
    <property type="entry name" value="Fibronectin type III"/>
    <property type="match status" value="1"/>
</dbReference>
<dbReference type="InterPro" id="IPR035914">
    <property type="entry name" value="Sperma_CUB_dom_sf"/>
</dbReference>
<dbReference type="InterPro" id="IPR036116">
    <property type="entry name" value="FN3_sf"/>
</dbReference>
<dbReference type="EnsemblMetazoa" id="BGLB020003-RA">
    <property type="protein sequence ID" value="BGLB020003-PA"/>
    <property type="gene ID" value="BGLB020003"/>
</dbReference>
<feature type="signal peptide" evidence="5">
    <location>
        <begin position="1"/>
        <end position="21"/>
    </location>
</feature>
<feature type="region of interest" description="Disordered" evidence="3">
    <location>
        <begin position="544"/>
        <end position="571"/>
    </location>
</feature>
<keyword evidence="4" id="KW-0472">Membrane</keyword>
<dbReference type="InterPro" id="IPR000859">
    <property type="entry name" value="CUB_dom"/>
</dbReference>
<feature type="chain" id="PRO_5012271203" description="CUB domain-containing protein" evidence="5">
    <location>
        <begin position="22"/>
        <end position="636"/>
    </location>
</feature>
<name>A0A2C9KIA5_BIOGL</name>
<evidence type="ECO:0000259" key="6">
    <source>
        <dbReference type="PROSITE" id="PS01180"/>
    </source>
</evidence>
<sequence length="636" mass="70111">MNVLNCFILCVFVFLYTLSVSSLTTSNSCGTKTSMKLDYGIECNVSSDCWTTNYCNRSRCACPPGLYFDTCAGSCVKKNGFIINSMEIPFDTSYNMTISGKPNSYIVLVITEADFFRNCTENYVTVSETTNLLLLNKVCQSNIFTPLYVASRTNLITITYKSANSGFRGFKGLYYISESENNLTDTSGYIVSPGYPPIMYTGSSTFPRTTWLITAKTGYYITLSLQVVNLTNNDALYVYDGPNTTSSLLVNLTHVTNETYTSTFNTLFLQLNSSSYIPGGFAASYATQGQSHGHICNSTHVCSDDLVCNEGLCECNTSYYFDNTTKTCNNRLSFGGNCSFSVSDMCLSNLTCTTDRFGTDRCLCPDNMYEYLGSCYPDLELRVSVSGKFFANVVYLSWTTLSRNPDVTYIVSWMSSQNEAGHGNLSTSLSEVYISRLSPQQNYTFTVTSVLTSDSFYNSKYMHTTFTALTESLYFCTENNQCGASMICINQTCVSTSEATKDGMDTLQNALIAIAVIGWVATIGVVVAVIIVCLRKKDARTSLTRDSGLDKNPDGSGLKKDTGLSKKSSGAIDNNYNSVPMHLNQATQNTAEDTYVNNTILLNNLAVHTDTSVEPDTNTYEAMTNVRETDEIYLNK</sequence>
<dbReference type="VEuPathDB" id="VectorBase:BGLB020003"/>
<dbReference type="CDD" id="cd00041">
    <property type="entry name" value="CUB"/>
    <property type="match status" value="1"/>
</dbReference>
<evidence type="ECO:0000256" key="2">
    <source>
        <dbReference type="PROSITE-ProRule" id="PRU00059"/>
    </source>
</evidence>
<feature type="domain" description="CUB" evidence="6">
    <location>
        <begin position="71"/>
        <end position="177"/>
    </location>
</feature>
<keyword evidence="1" id="KW-1015">Disulfide bond</keyword>
<gene>
    <name evidence="7" type="primary">106050621</name>
</gene>
<evidence type="ECO:0000256" key="3">
    <source>
        <dbReference type="SAM" id="MobiDB-lite"/>
    </source>
</evidence>